<feature type="region of interest" description="Disordered" evidence="1">
    <location>
        <begin position="123"/>
        <end position="161"/>
    </location>
</feature>
<protein>
    <submittedName>
        <fullName evidence="2">Uncharacterized protein</fullName>
    </submittedName>
</protein>
<dbReference type="RefSeq" id="WP_146840554.1">
    <property type="nucleotide sequence ID" value="NZ_BJVQ01000088.1"/>
</dbReference>
<evidence type="ECO:0000313" key="2">
    <source>
        <dbReference type="EMBL" id="GEL48570.1"/>
    </source>
</evidence>
<dbReference type="Proteomes" id="UP000321723">
    <property type="component" value="Unassembled WGS sequence"/>
</dbReference>
<reference evidence="3 5" key="2">
    <citation type="submission" date="2020-08" db="EMBL/GenBank/DDBJ databases">
        <title>Sequencing the genomes of 1000 actinobacteria strains.</title>
        <authorList>
            <person name="Klenk H.-P."/>
        </authorList>
    </citation>
    <scope>NUCLEOTIDE SEQUENCE [LARGE SCALE GENOMIC DNA]</scope>
    <source>
        <strain evidence="3 5">DSM 9581</strain>
    </source>
</reference>
<comment type="caution">
    <text evidence="2">The sequence shown here is derived from an EMBL/GenBank/DDBJ whole genome shotgun (WGS) entry which is preliminary data.</text>
</comment>
<sequence>MSADLRSELAAARARLAAIDALCREWEGHFDTEAPEVARLRGLLTGPAPARTDEQVVADTALGMARASALYPGANLRPLRHVFLEGWCAHAEAVGQPASPEDLAAQPAGAVRLDAYGIERIKGPDELWHRPGPTGTPDPPLSDEQMLRPPVAITCTPKEHP</sequence>
<dbReference type="EMBL" id="BJVQ01000088">
    <property type="protein sequence ID" value="GEL48570.1"/>
    <property type="molecule type" value="Genomic_DNA"/>
</dbReference>
<gene>
    <name evidence="2" type="ORF">CHO01_36860</name>
    <name evidence="3" type="ORF">HNR08_003466</name>
</gene>
<evidence type="ECO:0000256" key="1">
    <source>
        <dbReference type="SAM" id="MobiDB-lite"/>
    </source>
</evidence>
<reference evidence="2 4" key="1">
    <citation type="submission" date="2019-07" db="EMBL/GenBank/DDBJ databases">
        <title>Whole genome shotgun sequence of Cellulomonas hominis NBRC 16055.</title>
        <authorList>
            <person name="Hosoyama A."/>
            <person name="Uohara A."/>
            <person name="Ohji S."/>
            <person name="Ichikawa N."/>
        </authorList>
    </citation>
    <scope>NUCLEOTIDE SEQUENCE [LARGE SCALE GENOMIC DNA]</scope>
    <source>
        <strain evidence="2 4">NBRC 16055</strain>
    </source>
</reference>
<dbReference type="Proteomes" id="UP000564629">
    <property type="component" value="Unassembled WGS sequence"/>
</dbReference>
<organism evidence="2 4">
    <name type="scientific">Cellulomonas hominis</name>
    <dbReference type="NCBI Taxonomy" id="156981"/>
    <lineage>
        <taxon>Bacteria</taxon>
        <taxon>Bacillati</taxon>
        <taxon>Actinomycetota</taxon>
        <taxon>Actinomycetes</taxon>
        <taxon>Micrococcales</taxon>
        <taxon>Cellulomonadaceae</taxon>
        <taxon>Cellulomonas</taxon>
    </lineage>
</organism>
<evidence type="ECO:0000313" key="3">
    <source>
        <dbReference type="EMBL" id="MBB5474730.1"/>
    </source>
</evidence>
<accession>A0A511FH65</accession>
<dbReference type="AlphaFoldDB" id="A0A511FH65"/>
<proteinExistence type="predicted"/>
<dbReference type="EMBL" id="JACHDN010000001">
    <property type="protein sequence ID" value="MBB5474730.1"/>
    <property type="molecule type" value="Genomic_DNA"/>
</dbReference>
<evidence type="ECO:0000313" key="5">
    <source>
        <dbReference type="Proteomes" id="UP000564629"/>
    </source>
</evidence>
<keyword evidence="4" id="KW-1185">Reference proteome</keyword>
<evidence type="ECO:0000313" key="4">
    <source>
        <dbReference type="Proteomes" id="UP000321723"/>
    </source>
</evidence>
<name>A0A511FH65_9CELL</name>